<reference evidence="2" key="1">
    <citation type="submission" date="2016-10" db="EMBL/GenBank/DDBJ databases">
        <title>The High Quality Genome of Vibrio alginolyticus K01M1.</title>
        <authorList>
            <person name="Wendling C."/>
            <person name="Chibani C.M."/>
            <person name="Hertel R."/>
            <person name="Sproer C."/>
            <person name="Bunk B."/>
            <person name="Overmann J."/>
            <person name="Roth O."/>
            <person name="Liesegang H."/>
        </authorList>
    </citation>
    <scope>NUCLEOTIDE SEQUENCE</scope>
    <source>
        <strain evidence="2">K05K4</strain>
        <plasmid evidence="2">pL289</plasmid>
    </source>
</reference>
<dbReference type="RefSeq" id="WP_025767394.1">
    <property type="nucleotide sequence ID" value="NZ_CP017893.1"/>
</dbReference>
<dbReference type="InterPro" id="IPR032811">
    <property type="entry name" value="Put_conjugal_transfer"/>
</dbReference>
<accession>A0A1W6TLH0</accession>
<keyword evidence="2" id="KW-0614">Plasmid</keyword>
<organism evidence="2">
    <name type="scientific">Vibrio alginolyticus</name>
    <dbReference type="NCBI Taxonomy" id="663"/>
    <lineage>
        <taxon>Bacteria</taxon>
        <taxon>Pseudomonadati</taxon>
        <taxon>Pseudomonadota</taxon>
        <taxon>Gammaproteobacteria</taxon>
        <taxon>Vibrionales</taxon>
        <taxon>Vibrionaceae</taxon>
        <taxon>Vibrio</taxon>
    </lineage>
</organism>
<feature type="signal peptide" evidence="1">
    <location>
        <begin position="1"/>
        <end position="22"/>
    </location>
</feature>
<dbReference type="EMBL" id="CP017904">
    <property type="protein sequence ID" value="ARP21709.1"/>
    <property type="molecule type" value="Genomic_DNA"/>
</dbReference>
<evidence type="ECO:0008006" key="3">
    <source>
        <dbReference type="Google" id="ProtNLM"/>
    </source>
</evidence>
<feature type="chain" id="PRO_5011401009" description="Conjugal transfer protein TraF" evidence="1">
    <location>
        <begin position="23"/>
        <end position="377"/>
    </location>
</feature>
<gene>
    <name evidence="2" type="ORF">K05K4_50000</name>
</gene>
<geneLocation type="plasmid" evidence="2">
    <name>pL289</name>
</geneLocation>
<dbReference type="Gene3D" id="2.40.160.60">
    <property type="entry name" value="Outer membrane protein transport protein (OMPP1/FadL/TodX)"/>
    <property type="match status" value="1"/>
</dbReference>
<keyword evidence="1" id="KW-0732">Signal</keyword>
<proteinExistence type="predicted"/>
<dbReference type="AlphaFoldDB" id="A0A1W6TLH0"/>
<name>A0A1W6TLH0_VIBAL</name>
<evidence type="ECO:0000256" key="1">
    <source>
        <dbReference type="SAM" id="SignalP"/>
    </source>
</evidence>
<sequence length="377" mass="40901">MKTHLCNSLPLAFLLASTSIHATNYAVDARSMGMGGTGVTTSDALTGPFINPAMIAVNASHKRFGLMLPALGVTASDSDRTLDVVDEIKAKYEHLVNTPSYKTLFELDELLDDLSDNKAVNVNSTVGVSAVIPNDLIATSIFGSVQLDLISSAEIATGSNPLDRYNHSTMVLAGSGILDVGLSFARELKFKGHSVTIGISPKYQELRTYSISKELGDFDLDNYEDSEKKDARFNVDVGATWMLGNKWRFGVAAKNLIPYSIDTIDRIFTYSISPEVTLGAAYIRDSYSVALDADVTKLERFNIESDDTQMIRAGVELDAWSIAQIRFGYESDLKSNLDDSITAGIGLNVFDKGLFDVAAQYAGENQAGVSANMTYKF</sequence>
<dbReference type="Pfam" id="PF13729">
    <property type="entry name" value="TraF_2"/>
    <property type="match status" value="1"/>
</dbReference>
<evidence type="ECO:0000313" key="2">
    <source>
        <dbReference type="EMBL" id="ARP21709.1"/>
    </source>
</evidence>
<protein>
    <recommendedName>
        <fullName evidence="3">Conjugal transfer protein TraF</fullName>
    </recommendedName>
</protein>